<feature type="region of interest" description="Disordered" evidence="1">
    <location>
        <begin position="1"/>
        <end position="20"/>
    </location>
</feature>
<dbReference type="EMBL" id="GL732554">
    <property type="protein sequence ID" value="EFX78980.1"/>
    <property type="molecule type" value="Genomic_DNA"/>
</dbReference>
<dbReference type="AlphaFoldDB" id="E9GN63"/>
<feature type="compositionally biased region" description="Basic and acidic residues" evidence="1">
    <location>
        <begin position="114"/>
        <end position="123"/>
    </location>
</feature>
<sequence length="196" mass="20275">MTRISSKDQSNQGRSGQYRWGWPAFASRCDGQATVGNPTPASDAAGEHGPHQTLRPLAQPAYRRRRPIRVVVDDDVVAVAGGGGVIVVGVAAAVADDDGEMDGDRGSPSGDGSHAFHPEDHAFHASHGSPESRNLANESAVIADAAAVVANEVDGGDAVVEAATAKDPSPRLVRRHYSATDGLGLNGKPPLDSTKE</sequence>
<evidence type="ECO:0000313" key="2">
    <source>
        <dbReference type="EMBL" id="EFX78980.1"/>
    </source>
</evidence>
<dbReference type="KEGG" id="dpx:DAPPUDRAFT_104730"/>
<reference evidence="2 3" key="1">
    <citation type="journal article" date="2011" name="Science">
        <title>The ecoresponsive genome of Daphnia pulex.</title>
        <authorList>
            <person name="Colbourne J.K."/>
            <person name="Pfrender M.E."/>
            <person name="Gilbert D."/>
            <person name="Thomas W.K."/>
            <person name="Tucker A."/>
            <person name="Oakley T.H."/>
            <person name="Tokishita S."/>
            <person name="Aerts A."/>
            <person name="Arnold G.J."/>
            <person name="Basu M.K."/>
            <person name="Bauer D.J."/>
            <person name="Caceres C.E."/>
            <person name="Carmel L."/>
            <person name="Casola C."/>
            <person name="Choi J.H."/>
            <person name="Detter J.C."/>
            <person name="Dong Q."/>
            <person name="Dusheyko S."/>
            <person name="Eads B.D."/>
            <person name="Frohlich T."/>
            <person name="Geiler-Samerotte K.A."/>
            <person name="Gerlach D."/>
            <person name="Hatcher P."/>
            <person name="Jogdeo S."/>
            <person name="Krijgsveld J."/>
            <person name="Kriventseva E.V."/>
            <person name="Kultz D."/>
            <person name="Laforsch C."/>
            <person name="Lindquist E."/>
            <person name="Lopez J."/>
            <person name="Manak J.R."/>
            <person name="Muller J."/>
            <person name="Pangilinan J."/>
            <person name="Patwardhan R.P."/>
            <person name="Pitluck S."/>
            <person name="Pritham E.J."/>
            <person name="Rechtsteiner A."/>
            <person name="Rho M."/>
            <person name="Rogozin I.B."/>
            <person name="Sakarya O."/>
            <person name="Salamov A."/>
            <person name="Schaack S."/>
            <person name="Shapiro H."/>
            <person name="Shiga Y."/>
            <person name="Skalitzky C."/>
            <person name="Smith Z."/>
            <person name="Souvorov A."/>
            <person name="Sung W."/>
            <person name="Tang Z."/>
            <person name="Tsuchiya D."/>
            <person name="Tu H."/>
            <person name="Vos H."/>
            <person name="Wang M."/>
            <person name="Wolf Y.I."/>
            <person name="Yamagata H."/>
            <person name="Yamada T."/>
            <person name="Ye Y."/>
            <person name="Shaw J.R."/>
            <person name="Andrews J."/>
            <person name="Crease T.J."/>
            <person name="Tang H."/>
            <person name="Lucas S.M."/>
            <person name="Robertson H.M."/>
            <person name="Bork P."/>
            <person name="Koonin E.V."/>
            <person name="Zdobnov E.M."/>
            <person name="Grigoriev I.V."/>
            <person name="Lynch M."/>
            <person name="Boore J.L."/>
        </authorList>
    </citation>
    <scope>NUCLEOTIDE SEQUENCE [LARGE SCALE GENOMIC DNA]</scope>
</reference>
<proteinExistence type="predicted"/>
<feature type="region of interest" description="Disordered" evidence="1">
    <location>
        <begin position="29"/>
        <end position="60"/>
    </location>
</feature>
<dbReference type="InParanoid" id="E9GN63"/>
<protein>
    <submittedName>
        <fullName evidence="2">Uncharacterized protein</fullName>
    </submittedName>
</protein>
<evidence type="ECO:0000313" key="3">
    <source>
        <dbReference type="Proteomes" id="UP000000305"/>
    </source>
</evidence>
<dbReference type="HOGENOM" id="CLU_1391527_0_0_1"/>
<organism evidence="2 3">
    <name type="scientific">Daphnia pulex</name>
    <name type="common">Water flea</name>
    <dbReference type="NCBI Taxonomy" id="6669"/>
    <lineage>
        <taxon>Eukaryota</taxon>
        <taxon>Metazoa</taxon>
        <taxon>Ecdysozoa</taxon>
        <taxon>Arthropoda</taxon>
        <taxon>Crustacea</taxon>
        <taxon>Branchiopoda</taxon>
        <taxon>Diplostraca</taxon>
        <taxon>Cladocera</taxon>
        <taxon>Anomopoda</taxon>
        <taxon>Daphniidae</taxon>
        <taxon>Daphnia</taxon>
    </lineage>
</organism>
<accession>E9GN63</accession>
<name>E9GN63_DAPPU</name>
<dbReference type="Proteomes" id="UP000000305">
    <property type="component" value="Unassembled WGS sequence"/>
</dbReference>
<keyword evidence="3" id="KW-1185">Reference proteome</keyword>
<feature type="region of interest" description="Disordered" evidence="1">
    <location>
        <begin position="97"/>
        <end position="137"/>
    </location>
</feature>
<gene>
    <name evidence="2" type="ORF">DAPPUDRAFT_104730</name>
</gene>
<evidence type="ECO:0000256" key="1">
    <source>
        <dbReference type="SAM" id="MobiDB-lite"/>
    </source>
</evidence>
<feature type="region of interest" description="Disordered" evidence="1">
    <location>
        <begin position="161"/>
        <end position="196"/>
    </location>
</feature>